<reference evidence="1" key="1">
    <citation type="submission" date="2023-05" db="EMBL/GenBank/DDBJ databases">
        <authorList>
            <person name="Zhang X."/>
        </authorList>
    </citation>
    <scope>NUCLEOTIDE SEQUENCE</scope>
    <source>
        <strain evidence="1">BD1B2-1</strain>
    </source>
</reference>
<proteinExistence type="predicted"/>
<dbReference type="Proteomes" id="UP001232063">
    <property type="component" value="Unassembled WGS sequence"/>
</dbReference>
<keyword evidence="2" id="KW-1185">Reference proteome</keyword>
<organism evidence="1 2">
    <name type="scientific">Xanthocytophaga agilis</name>
    <dbReference type="NCBI Taxonomy" id="3048010"/>
    <lineage>
        <taxon>Bacteria</taxon>
        <taxon>Pseudomonadati</taxon>
        <taxon>Bacteroidota</taxon>
        <taxon>Cytophagia</taxon>
        <taxon>Cytophagales</taxon>
        <taxon>Rhodocytophagaceae</taxon>
        <taxon>Xanthocytophaga</taxon>
    </lineage>
</organism>
<sequence length="110" mass="12404">MGLPFVTTDLNYINDQRSFIMKRPDEYDLVVRYKLKKGTITTLETVGLKSGTSGSKETQTLEAKHIPLVKREGSGRITGGALNFGFRTQETVRIHLKPKAIGSPEIIWRR</sequence>
<name>A0AAE3REN1_9BACT</name>
<protein>
    <submittedName>
        <fullName evidence="1">Uncharacterized protein</fullName>
    </submittedName>
</protein>
<dbReference type="EMBL" id="JASJOU010000029">
    <property type="protein sequence ID" value="MDJ1506843.1"/>
    <property type="molecule type" value="Genomic_DNA"/>
</dbReference>
<dbReference type="AlphaFoldDB" id="A0AAE3REN1"/>
<dbReference type="RefSeq" id="WP_314520100.1">
    <property type="nucleotide sequence ID" value="NZ_JASJOU010000029.1"/>
</dbReference>
<comment type="caution">
    <text evidence="1">The sequence shown here is derived from an EMBL/GenBank/DDBJ whole genome shotgun (WGS) entry which is preliminary data.</text>
</comment>
<evidence type="ECO:0000313" key="2">
    <source>
        <dbReference type="Proteomes" id="UP001232063"/>
    </source>
</evidence>
<evidence type="ECO:0000313" key="1">
    <source>
        <dbReference type="EMBL" id="MDJ1506843.1"/>
    </source>
</evidence>
<accession>A0AAE3REN1</accession>
<gene>
    <name evidence="1" type="ORF">QNI22_39760</name>
</gene>